<dbReference type="Proteomes" id="UP000188533">
    <property type="component" value="Unassembled WGS sequence"/>
</dbReference>
<gene>
    <name evidence="2" type="ORF">LENED_005631</name>
</gene>
<proteinExistence type="predicted"/>
<feature type="compositionally biased region" description="Low complexity" evidence="1">
    <location>
        <begin position="785"/>
        <end position="794"/>
    </location>
</feature>
<reference evidence="2 3" key="1">
    <citation type="submission" date="2016-08" db="EMBL/GenBank/DDBJ databases">
        <authorList>
            <consortium name="Lentinula edodes genome sequencing consortium"/>
            <person name="Sakamoto Y."/>
            <person name="Nakade K."/>
            <person name="Sato S."/>
            <person name="Yoshida Y."/>
            <person name="Miyazaki K."/>
            <person name="Natsume S."/>
            <person name="Konno N."/>
        </authorList>
    </citation>
    <scope>NUCLEOTIDE SEQUENCE [LARGE SCALE GENOMIC DNA]</scope>
    <source>
        <strain evidence="2 3">NBRC 111202</strain>
    </source>
</reference>
<feature type="region of interest" description="Disordered" evidence="1">
    <location>
        <begin position="328"/>
        <end position="357"/>
    </location>
</feature>
<keyword evidence="3" id="KW-1185">Reference proteome</keyword>
<sequence>MKSAKFNLIMPSSVDFPLLASSIFQERVKPGGVYDELSDLFSSMGPEAIANAEFGVDFFRQNFGDDFTSHFSYVDKDSEEFNANLFGEILGAAHGTCVGALGNHFIGGDADSVNDMKEIVKGTQSDHEFNAITLAGGVLYKVPDGDNIDRNRGTEARGAEGYIKKRSIDVVNAEHNGLNRRARHQTPPRVPNDSEISVGALYDPRLMLDYGGQVFNLDKAKLVQPNWCKMDDTLIVPWKNYLHLRQGTLIVANICIRMHILHPKNKKKPKRRVYQAIINYLKVVAISDIPVAYPPQPAVSRVNNALKIASGQSNAASVLRMIGASRSSSGSSVSKKVPKHTSWTGSIADNHPELDRDSDGFIDPEDMDVGGDEFAGDPADDQTKAAKRLKTINGYKIMNPRLIRKIMAHYNYLPNSISTSLFEERRKSGGIYDKLAEAFVGMGPNAIANAELDQDFFRFNFSEAWSSNYSFRGMDSKQYTANIFGEIVGQAHGTYTGAQGNHFIGNDPTKPKLLDDFTKTKCTIVIACPSFPTAAVSDLFYNQICTLSSIRDADKEEEDRAGTAVIPKDMVKALRGGGELDAITLTGPPLYTVIKKDKTSNNDNTFASPAKRNLKKRNFASTSNDHPSDPHNDILPDETASTTLAFPTGSGQQIFAGAEYDHRLMPDFGGPVFAMKKAKLIQPQWTDIRNDLIVPWKNYDLLRPGTLVVATVCFEVFVMSPKSASDSVRKIYHATITSLRVIAESDVIVAPPTPSVSNKKKMSAQPVASSAAASALASIDWCSTATSSSLSGSDHTLDGEDPPKEGIDVTTDGKRKKARKQ</sequence>
<evidence type="ECO:0000313" key="2">
    <source>
        <dbReference type="EMBL" id="GAW03877.1"/>
    </source>
</evidence>
<dbReference type="PROSITE" id="PS00018">
    <property type="entry name" value="EF_HAND_1"/>
    <property type="match status" value="1"/>
</dbReference>
<reference evidence="2 3" key="2">
    <citation type="submission" date="2017-02" db="EMBL/GenBank/DDBJ databases">
        <title>A genome survey and senescence transcriptome analysis in Lentinula edodes.</title>
        <authorList>
            <person name="Sakamoto Y."/>
            <person name="Nakade K."/>
            <person name="Sato S."/>
            <person name="Yoshida Y."/>
            <person name="Miyazaki K."/>
            <person name="Natsume S."/>
            <person name="Konno N."/>
        </authorList>
    </citation>
    <scope>NUCLEOTIDE SEQUENCE [LARGE SCALE GENOMIC DNA]</scope>
    <source>
        <strain evidence="2 3">NBRC 111202</strain>
    </source>
</reference>
<organism evidence="2 3">
    <name type="scientific">Lentinula edodes</name>
    <name type="common">Shiitake mushroom</name>
    <name type="synonym">Lentinus edodes</name>
    <dbReference type="NCBI Taxonomy" id="5353"/>
    <lineage>
        <taxon>Eukaryota</taxon>
        <taxon>Fungi</taxon>
        <taxon>Dikarya</taxon>
        <taxon>Basidiomycota</taxon>
        <taxon>Agaricomycotina</taxon>
        <taxon>Agaricomycetes</taxon>
        <taxon>Agaricomycetidae</taxon>
        <taxon>Agaricales</taxon>
        <taxon>Marasmiineae</taxon>
        <taxon>Omphalotaceae</taxon>
        <taxon>Lentinula</taxon>
    </lineage>
</organism>
<dbReference type="AlphaFoldDB" id="A0A1Q3E9H8"/>
<evidence type="ECO:0000256" key="1">
    <source>
        <dbReference type="SAM" id="MobiDB-lite"/>
    </source>
</evidence>
<feature type="compositionally biased region" description="Basic and acidic residues" evidence="1">
    <location>
        <begin position="795"/>
        <end position="813"/>
    </location>
</feature>
<comment type="caution">
    <text evidence="2">The sequence shown here is derived from an EMBL/GenBank/DDBJ whole genome shotgun (WGS) entry which is preliminary data.</text>
</comment>
<feature type="region of interest" description="Disordered" evidence="1">
    <location>
        <begin position="785"/>
        <end position="821"/>
    </location>
</feature>
<dbReference type="InterPro" id="IPR018247">
    <property type="entry name" value="EF_Hand_1_Ca_BS"/>
</dbReference>
<feature type="region of interest" description="Disordered" evidence="1">
    <location>
        <begin position="602"/>
        <end position="638"/>
    </location>
</feature>
<evidence type="ECO:0000313" key="3">
    <source>
        <dbReference type="Proteomes" id="UP000188533"/>
    </source>
</evidence>
<accession>A0A1Q3E9H8</accession>
<name>A0A1Q3E9H8_LENED</name>
<protein>
    <submittedName>
        <fullName evidence="2">Protein</fullName>
    </submittedName>
</protein>
<dbReference type="EMBL" id="BDGU01000161">
    <property type="protein sequence ID" value="GAW03877.1"/>
    <property type="molecule type" value="Genomic_DNA"/>
</dbReference>